<dbReference type="EMBL" id="BJNY01000010">
    <property type="protein sequence ID" value="GED06411.1"/>
    <property type="molecule type" value="Genomic_DNA"/>
</dbReference>
<proteinExistence type="predicted"/>
<keyword evidence="3" id="KW-1185">Reference proteome</keyword>
<evidence type="ECO:0000256" key="1">
    <source>
        <dbReference type="SAM" id="MobiDB-lite"/>
    </source>
</evidence>
<dbReference type="RefSeq" id="WP_141364443.1">
    <property type="nucleotide sequence ID" value="NZ_BAAAJL010000010.1"/>
</dbReference>
<protein>
    <submittedName>
        <fullName evidence="2">Uncharacterized protein</fullName>
    </submittedName>
</protein>
<dbReference type="Proteomes" id="UP000316612">
    <property type="component" value="Unassembled WGS sequence"/>
</dbReference>
<organism evidence="2 3">
    <name type="scientific">Glutamicibacter uratoxydans</name>
    <name type="common">Arthrobacter uratoxydans</name>
    <dbReference type="NCBI Taxonomy" id="43667"/>
    <lineage>
        <taxon>Bacteria</taxon>
        <taxon>Bacillati</taxon>
        <taxon>Actinomycetota</taxon>
        <taxon>Actinomycetes</taxon>
        <taxon>Micrococcales</taxon>
        <taxon>Micrococcaceae</taxon>
        <taxon>Glutamicibacter</taxon>
    </lineage>
</organism>
<accession>A0A4Y4DVH5</accession>
<feature type="region of interest" description="Disordered" evidence="1">
    <location>
        <begin position="1"/>
        <end position="20"/>
    </location>
</feature>
<sequence length="100" mass="10976">MNFTQDMLVSGKHGAMGAGKDLHDHARLDAERQDHGSRGMPAARSARILQKRLSRGPVRAVVHWLTSLARKDELIGHFVPVRPRLPILGALQLLDIAALS</sequence>
<name>A0A4Y4DVH5_GLUUR</name>
<dbReference type="AlphaFoldDB" id="A0A4Y4DVH5"/>
<evidence type="ECO:0000313" key="2">
    <source>
        <dbReference type="EMBL" id="GED06411.1"/>
    </source>
</evidence>
<reference evidence="2 3" key="1">
    <citation type="submission" date="2019-06" db="EMBL/GenBank/DDBJ databases">
        <title>Whole genome shotgun sequence of Glutamicibacter uratoxydans NBRC 15515.</title>
        <authorList>
            <person name="Hosoyama A."/>
            <person name="Uohara A."/>
            <person name="Ohji S."/>
            <person name="Ichikawa N."/>
        </authorList>
    </citation>
    <scope>NUCLEOTIDE SEQUENCE [LARGE SCALE GENOMIC DNA]</scope>
    <source>
        <strain evidence="2 3">NBRC 15515</strain>
    </source>
</reference>
<comment type="caution">
    <text evidence="2">The sequence shown here is derived from an EMBL/GenBank/DDBJ whole genome shotgun (WGS) entry which is preliminary data.</text>
</comment>
<evidence type="ECO:0000313" key="3">
    <source>
        <dbReference type="Proteomes" id="UP000316612"/>
    </source>
</evidence>
<gene>
    <name evidence="2" type="ORF">AUR04nite_19430</name>
</gene>